<evidence type="ECO:0000313" key="3">
    <source>
        <dbReference type="Proteomes" id="UP000054709"/>
    </source>
</evidence>
<comment type="caution">
    <text evidence="2">The sequence shown here is derived from an EMBL/GenBank/DDBJ whole genome shotgun (WGS) entry which is preliminary data.</text>
</comment>
<keyword evidence="1" id="KW-1133">Transmembrane helix</keyword>
<dbReference type="OrthoDB" id="2624856at2"/>
<keyword evidence="1" id="KW-0472">Membrane</keyword>
<dbReference type="EMBL" id="LCZJ02000031">
    <property type="protein sequence ID" value="KTD85031.1"/>
    <property type="molecule type" value="Genomic_DNA"/>
</dbReference>
<sequence>MTIVGVNSGGGDAEAAPIEHRLEDVENRLVVIQDEIFRFGTEHLSFSNELLLLKEKQSRHEEDVKQIKQSTIEMKIQFNEIMRRWDTLDSRVFQLLQQSQTDSKSERKVFIDLLKYVLAGTIFAIIAFLFKGGV</sequence>
<dbReference type="AlphaFoldDB" id="A0A0W1AUP8"/>
<keyword evidence="1" id="KW-0812">Transmembrane</keyword>
<protein>
    <submittedName>
        <fullName evidence="2">Uncharacterized protein</fullName>
    </submittedName>
</protein>
<reference evidence="2 3" key="1">
    <citation type="journal article" date="2015" name="Int. Biodeterior. Biodegradation">
        <title>Physiological and genetic screening methods for the isolation of methyl tert-butyl ether-degrading bacteria for bioremediation purposes.</title>
        <authorList>
            <person name="Guisado I.M."/>
            <person name="Purswani J."/>
            <person name="Gonzalez Lopez J."/>
            <person name="Pozo C."/>
        </authorList>
    </citation>
    <scope>NUCLEOTIDE SEQUENCE [LARGE SCALE GENOMIC DNA]</scope>
    <source>
        <strain evidence="2 3">SH7</strain>
    </source>
</reference>
<feature type="transmembrane region" description="Helical" evidence="1">
    <location>
        <begin position="113"/>
        <end position="130"/>
    </location>
</feature>
<dbReference type="RefSeq" id="WP_060625180.1">
    <property type="nucleotide sequence ID" value="NZ_LCZJ02000031.1"/>
</dbReference>
<proteinExistence type="predicted"/>
<keyword evidence="3" id="KW-1185">Reference proteome</keyword>
<organism evidence="2 3">
    <name type="scientific">Paenibacillus etheri</name>
    <dbReference type="NCBI Taxonomy" id="1306852"/>
    <lineage>
        <taxon>Bacteria</taxon>
        <taxon>Bacillati</taxon>
        <taxon>Bacillota</taxon>
        <taxon>Bacilli</taxon>
        <taxon>Bacillales</taxon>
        <taxon>Paenibacillaceae</taxon>
        <taxon>Paenibacillus</taxon>
    </lineage>
</organism>
<evidence type="ECO:0000256" key="1">
    <source>
        <dbReference type="SAM" id="Phobius"/>
    </source>
</evidence>
<evidence type="ECO:0000313" key="2">
    <source>
        <dbReference type="EMBL" id="KTD85031.1"/>
    </source>
</evidence>
<name>A0A0W1AUP8_9BACL</name>
<gene>
    <name evidence="2" type="ORF">UQ64_22575</name>
</gene>
<accession>A0A0W1AUP8</accession>
<dbReference type="Proteomes" id="UP000054709">
    <property type="component" value="Unassembled WGS sequence"/>
</dbReference>